<protein>
    <submittedName>
        <fullName evidence="3">RHS repeat-associated core domain-containing protein</fullName>
    </submittedName>
</protein>
<reference evidence="3 4" key="2">
    <citation type="submission" date="2019-08" db="EMBL/GenBank/DDBJ databases">
        <authorList>
            <person name="Brilhante M."/>
            <person name="Perreten V."/>
        </authorList>
    </citation>
    <scope>NUCLEOTIDE SEQUENCE [LARGE SCALE GENOMIC DNA]</scope>
    <source>
        <strain evidence="3 4">MCP106</strain>
    </source>
</reference>
<dbReference type="PANTHER" id="PTHR32305">
    <property type="match status" value="1"/>
</dbReference>
<sequence>MDIYSQAFNFDTRFGAGVDPRTGQYFCRIQLATLYPQGPLEVSRTIALSFSMMNIESGVYGTGWRISNTEFDSARSMLTLLTGEQFKTQSLPSAGGTLVIKDRKLADLMVQRPDATTLHVIYKDGTVEILKRTGSTTPYRIDAIQFENGERLKWEYAPGGSLERILDHDQQVLLLLTYSNGRLVRSDTRVDGGRYARITFTQSNARVTGFTAPYDSRESPPGAGYVLEYGQAFRNGMIAIRRVRSPMGGDELINYAENGHQYANGQYIPRVTSWVHTPAAGQPGMSRTYSYSPSRNFTGYPFSGGFREGEDNLYLIGSKYDYWTEETRIDNTTHEAPLSVTRTTYNKFHLLAEEQVLREGTLTTRTIEYNVSPGLFPDQPPNLQLPKILTTCYALVAGGAERVVKLESETDDYGNELSRTEASGVRIEYSYYPIKGEAGKCPADPHDLFQRYVKQERLIPAEGTPAARLTEYTHTRVPHMGSSYFVVQESVTQAGVFSTQQTYYDTPAELVGRLKSTTSTIDGLQLVSNYDYTVTGDTLSETRRLLGREGHWLESVRTHSLVDRRLLLMSRDGGATLVTAYDVAGRLTAQTASPGEPQEASRRFVYHYAASGKRAHLVMTDAQGRSTVTYFDGAGRPVAEALLLENGAKEQPLGTWRYDALGQTVERTHIDYLPDGERVLTTGYAYNAWGNACRVSRADGSVAIDEYDPRLHLRVTGVEGGELLEAYLNAHHQPFLVNRVDALGQVTEVESCLYDGLGRCLSRVDVDKHRTVYTYDLFDRVLTTLHTPSDGSPARLRTVAYAHGTSESLPSSISIDDKQVGSRTYDSLGRLTAQSRGTAPATTWHYETNWTEPVAVVSGSGHRQQWTYDKQLSTPGTVKMAGHTDRQYRHDPVSGQPTYSESGALKHELFHDVNGYPEKEIQTVLGRPQTTQYGYSIGGRMLQHTTDDGQRSDFEYDSLGRVCTMTAGTVVIEQRYDMFARPDVLTTRYADTEVVTQVSYDTLGREAQRRFLHNGVLLHVMSSTYHPNSLLASRIVRDAASELVMGETFTYDAFLRLKDYGCEGREHPRDWLGRDIVGQQFSFDSLDNITGVVTTFADGTQDISERFFTDADPTRLTRVTHSNPLQDDALTYDAAGNLTGGPAGRTYTYNGYDQLTCVQEGSQQCSYQYDAESRQVVATRDNESPVAMVYAADHLDRLVQGSRKLRYFNVGGQVQARTGGVEGPQLHLNDGAGTVRGVVAPGQAPVQRHYAPYGEGQVVPQDGNVRSMADLQLPAFNGERLDAAVGLYHLGARAYDPRLMVFLSADPLAPFDEGGINSYAYCAGNPINLIDPSGLFPKWLAWVLTGVALALSVVAFKVAVVGMAAALAKGGVKAANILGVIATGSSSVGGTLGITGLSIEAVDKQMGWDRSQHIKNLGWASFGFSSVGVVASVGLSVTLGAKAFAAAAGRSSEKTIGFFSSPLGSGLVAAGKNATGLSYSLAVPAKITTASQLFGGARSVLRWTNFGRGLDARIKSLQAQPSADDEQSQRQQQPQPRPISLGLADMPGSSFQFYGEFRKETMRIRQPVWSDLGDSD</sequence>
<keyword evidence="2" id="KW-0812">Transmembrane</keyword>
<comment type="caution">
    <text evidence="3">The sequence shown here is derived from an EMBL/GenBank/DDBJ whole genome shotgun (WGS) entry which is preliminary data.</text>
</comment>
<feature type="transmembrane region" description="Helical" evidence="2">
    <location>
        <begin position="1339"/>
        <end position="1365"/>
    </location>
</feature>
<dbReference type="NCBIfam" id="TIGR03696">
    <property type="entry name" value="Rhs_assc_core"/>
    <property type="match status" value="1"/>
</dbReference>
<dbReference type="InterPro" id="IPR022385">
    <property type="entry name" value="Rhs_assc_core"/>
</dbReference>
<keyword evidence="2" id="KW-0472">Membrane</keyword>
<proteinExistence type="predicted"/>
<feature type="transmembrane region" description="Helical" evidence="2">
    <location>
        <begin position="1419"/>
        <end position="1441"/>
    </location>
</feature>
<evidence type="ECO:0000256" key="2">
    <source>
        <dbReference type="SAM" id="Phobius"/>
    </source>
</evidence>
<name>A0A5D3GBG1_9PSED</name>
<feature type="transmembrane region" description="Helical" evidence="2">
    <location>
        <begin position="1377"/>
        <end position="1399"/>
    </location>
</feature>
<gene>
    <name evidence="3" type="ORF">FXO26_14340</name>
</gene>
<evidence type="ECO:0000313" key="4">
    <source>
        <dbReference type="Proteomes" id="UP000324029"/>
    </source>
</evidence>
<accession>A0A5D3GBG1</accession>
<feature type="region of interest" description="Disordered" evidence="1">
    <location>
        <begin position="1518"/>
        <end position="1547"/>
    </location>
</feature>
<dbReference type="RefSeq" id="WP_148853485.1">
    <property type="nucleotide sequence ID" value="NZ_VSRO01000006.1"/>
</dbReference>
<keyword evidence="2" id="KW-1133">Transmembrane helix</keyword>
<dbReference type="PANTHER" id="PTHR32305:SF15">
    <property type="entry name" value="PROTEIN RHSA-RELATED"/>
    <property type="match status" value="1"/>
</dbReference>
<evidence type="ECO:0000313" key="3">
    <source>
        <dbReference type="EMBL" id="TYK57676.1"/>
    </source>
</evidence>
<dbReference type="EMBL" id="VSRO01000006">
    <property type="protein sequence ID" value="TYK57676.1"/>
    <property type="molecule type" value="Genomic_DNA"/>
</dbReference>
<evidence type="ECO:0000256" key="1">
    <source>
        <dbReference type="SAM" id="MobiDB-lite"/>
    </source>
</evidence>
<dbReference type="InterPro" id="IPR050708">
    <property type="entry name" value="T6SS_VgrG/RHS"/>
</dbReference>
<reference evidence="3 4" key="1">
    <citation type="submission" date="2019-08" db="EMBL/GenBank/DDBJ databases">
        <title>Subclass B2 metallo-beta lactamase from Pseudomonas synxantha.</title>
        <authorList>
            <person name="Poirel L."/>
            <person name="Palmieri M."/>
            <person name="Masseron A."/>
            <person name="Perreten V."/>
            <person name="Nordman P."/>
        </authorList>
    </citation>
    <scope>NUCLEOTIDE SEQUENCE [LARGE SCALE GENOMIC DNA]</scope>
    <source>
        <strain evidence="3 4">MCP106</strain>
    </source>
</reference>
<dbReference type="Gene3D" id="2.180.10.10">
    <property type="entry name" value="RHS repeat-associated core"/>
    <property type="match status" value="2"/>
</dbReference>
<dbReference type="Proteomes" id="UP000324029">
    <property type="component" value="Unassembled WGS sequence"/>
</dbReference>
<organism evidence="3 4">
    <name type="scientific">Pseudomonas synxantha</name>
    <dbReference type="NCBI Taxonomy" id="47883"/>
    <lineage>
        <taxon>Bacteria</taxon>
        <taxon>Pseudomonadati</taxon>
        <taxon>Pseudomonadota</taxon>
        <taxon>Gammaproteobacteria</taxon>
        <taxon>Pseudomonadales</taxon>
        <taxon>Pseudomonadaceae</taxon>
        <taxon>Pseudomonas</taxon>
    </lineage>
</organism>